<reference evidence="2 3" key="1">
    <citation type="submission" date="2019-01" db="EMBL/GenBank/DDBJ databases">
        <title>A draft genome assembly of the solar-powered sea slug Elysia chlorotica.</title>
        <authorList>
            <person name="Cai H."/>
            <person name="Li Q."/>
            <person name="Fang X."/>
            <person name="Li J."/>
            <person name="Curtis N.E."/>
            <person name="Altenburger A."/>
            <person name="Shibata T."/>
            <person name="Feng M."/>
            <person name="Maeda T."/>
            <person name="Schwartz J.A."/>
            <person name="Shigenobu S."/>
            <person name="Lundholm N."/>
            <person name="Nishiyama T."/>
            <person name="Yang H."/>
            <person name="Hasebe M."/>
            <person name="Li S."/>
            <person name="Pierce S.K."/>
            <person name="Wang J."/>
        </authorList>
    </citation>
    <scope>NUCLEOTIDE SEQUENCE [LARGE SCALE GENOMIC DNA]</scope>
    <source>
        <strain evidence="2">EC2010</strain>
        <tissue evidence="2">Whole organism of an adult</tissue>
    </source>
</reference>
<keyword evidence="1" id="KW-0472">Membrane</keyword>
<dbReference type="EMBL" id="RQTK01000080">
    <property type="protein sequence ID" value="RUS88539.1"/>
    <property type="molecule type" value="Genomic_DNA"/>
</dbReference>
<dbReference type="AlphaFoldDB" id="A0A433U3Y4"/>
<feature type="non-terminal residue" evidence="2">
    <location>
        <position position="322"/>
    </location>
</feature>
<sequence>PSRAFRFVAAPSTHISTSSFGLADSSTTEFQGPPLDRRVGVMLFVSRLGMLLMTRLLGYSRRMDIEFLQAFAIILLVLYYEEHEHSGWYFGEKTVDHRYMPDNFCPSLMILAMTGGREALAASPASQRLWDTLLQSHDAETISECSKVAECMSESGNDETNMTECIQQLSMYHGLSAYGIQLDPTPQNPMKALIFSSRRIPGKSLIPAMTASMEAFLRFANNDTEGRFKIHFSSVFEPPRFRESHLDSKLAIIAIIIFTHIAYHSINRQLKGRALSDRISGATPLTFWASYFVVDMVNYISLAMVFFLVYQYKKPMYPKGDQ</sequence>
<feature type="transmembrane region" description="Helical" evidence="1">
    <location>
        <begin position="286"/>
        <end position="310"/>
    </location>
</feature>
<protein>
    <submittedName>
        <fullName evidence="2">Uncharacterized protein</fullName>
    </submittedName>
</protein>
<keyword evidence="1" id="KW-1133">Transmembrane helix</keyword>
<keyword evidence="3" id="KW-1185">Reference proteome</keyword>
<comment type="caution">
    <text evidence="2">The sequence shown here is derived from an EMBL/GenBank/DDBJ whole genome shotgun (WGS) entry which is preliminary data.</text>
</comment>
<evidence type="ECO:0000256" key="1">
    <source>
        <dbReference type="SAM" id="Phobius"/>
    </source>
</evidence>
<evidence type="ECO:0000313" key="2">
    <source>
        <dbReference type="EMBL" id="RUS88539.1"/>
    </source>
</evidence>
<organism evidence="2 3">
    <name type="scientific">Elysia chlorotica</name>
    <name type="common">Eastern emerald elysia</name>
    <name type="synonym">Sea slug</name>
    <dbReference type="NCBI Taxonomy" id="188477"/>
    <lineage>
        <taxon>Eukaryota</taxon>
        <taxon>Metazoa</taxon>
        <taxon>Spiralia</taxon>
        <taxon>Lophotrochozoa</taxon>
        <taxon>Mollusca</taxon>
        <taxon>Gastropoda</taxon>
        <taxon>Heterobranchia</taxon>
        <taxon>Euthyneura</taxon>
        <taxon>Panpulmonata</taxon>
        <taxon>Sacoglossa</taxon>
        <taxon>Placobranchoidea</taxon>
        <taxon>Plakobranchidae</taxon>
        <taxon>Elysia</taxon>
    </lineage>
</organism>
<feature type="non-terminal residue" evidence="2">
    <location>
        <position position="1"/>
    </location>
</feature>
<feature type="transmembrane region" description="Helical" evidence="1">
    <location>
        <begin position="250"/>
        <end position="266"/>
    </location>
</feature>
<evidence type="ECO:0000313" key="3">
    <source>
        <dbReference type="Proteomes" id="UP000271974"/>
    </source>
</evidence>
<dbReference type="Proteomes" id="UP000271974">
    <property type="component" value="Unassembled WGS sequence"/>
</dbReference>
<keyword evidence="1" id="KW-0812">Transmembrane</keyword>
<accession>A0A433U3Y4</accession>
<name>A0A433U3Y4_ELYCH</name>
<proteinExistence type="predicted"/>
<gene>
    <name evidence="2" type="ORF">EGW08_003715</name>
</gene>